<protein>
    <submittedName>
        <fullName evidence="2">Uncharacterized membrane-anchored protein YjiN (DUF445 family)</fullName>
    </submittedName>
</protein>
<evidence type="ECO:0000313" key="2">
    <source>
        <dbReference type="EMBL" id="MBB5335865.1"/>
    </source>
</evidence>
<dbReference type="PANTHER" id="PTHR38442">
    <property type="entry name" value="INNER MEMBRANE PROTEIN-RELATED"/>
    <property type="match status" value="1"/>
</dbReference>
<dbReference type="Proteomes" id="UP000559117">
    <property type="component" value="Unassembled WGS sequence"/>
</dbReference>
<dbReference type="GO" id="GO:0005886">
    <property type="term" value="C:plasma membrane"/>
    <property type="evidence" value="ECO:0007669"/>
    <property type="project" value="TreeGrafter"/>
</dbReference>
<gene>
    <name evidence="2" type="ORF">HNR32_000999</name>
</gene>
<dbReference type="PANTHER" id="PTHR38442:SF1">
    <property type="entry name" value="INNER MEMBRANE PROTEIN"/>
    <property type="match status" value="1"/>
</dbReference>
<sequence>MNKKLQATGLLVLMLAGMLLTAGKEGFFIKLLHNGFLAAMIGGLADWFAVTALFRKPLGISWRTAILPRNRGRIMDELINFISKDLLNSNNIMKDVIRYDMGQMLVNYLTKKGGTERLYTTITSLGRELIKKMDITAIVTDVQNVAKKNDEKLYKEAIVNILAGIINSKQLDIFMKAVGIFINTMLADKKMQSMLEQLIHDVKNEYKSGSTLREMAIAMLDLSDESIMQDVLGKLNAFITKWDNKDDENRKKLQIWLRDTWLVDLQQEDKYNEMFAAIGRAINKNSDFVQISNDYWGKLLADKQMQQELFNKINNIIDGQLKNFINDKNIQKVFDGWLKDKLATLVEKSAPYLLNMIKNKLNSYSTEEFTALIEDHISSDLQMIRINGSLVGGMAGIALYVLTYMAERFCN</sequence>
<keyword evidence="1" id="KW-0472">Membrane</keyword>
<evidence type="ECO:0000313" key="3">
    <source>
        <dbReference type="Proteomes" id="UP000559117"/>
    </source>
</evidence>
<name>A0A840UTS2_9FIRM</name>
<feature type="transmembrane region" description="Helical" evidence="1">
    <location>
        <begin position="386"/>
        <end position="406"/>
    </location>
</feature>
<accession>A0A840UTS2</accession>
<dbReference type="Pfam" id="PF04286">
    <property type="entry name" value="DUF445"/>
    <property type="match status" value="1"/>
</dbReference>
<organism evidence="2 3">
    <name type="scientific">Pectinatus brassicae</name>
    <dbReference type="NCBI Taxonomy" id="862415"/>
    <lineage>
        <taxon>Bacteria</taxon>
        <taxon>Bacillati</taxon>
        <taxon>Bacillota</taxon>
        <taxon>Negativicutes</taxon>
        <taxon>Selenomonadales</taxon>
        <taxon>Selenomonadaceae</taxon>
        <taxon>Pectinatus</taxon>
    </lineage>
</organism>
<keyword evidence="1" id="KW-0812">Transmembrane</keyword>
<dbReference type="RefSeq" id="WP_183860260.1">
    <property type="nucleotide sequence ID" value="NZ_JACHFH010000009.1"/>
</dbReference>
<dbReference type="EMBL" id="JACHFH010000009">
    <property type="protein sequence ID" value="MBB5335865.1"/>
    <property type="molecule type" value="Genomic_DNA"/>
</dbReference>
<proteinExistence type="predicted"/>
<feature type="transmembrane region" description="Helical" evidence="1">
    <location>
        <begin position="31"/>
        <end position="54"/>
    </location>
</feature>
<reference evidence="2 3" key="1">
    <citation type="submission" date="2020-08" db="EMBL/GenBank/DDBJ databases">
        <title>Genomic Encyclopedia of Type Strains, Phase IV (KMG-IV): sequencing the most valuable type-strain genomes for metagenomic binning, comparative biology and taxonomic classification.</title>
        <authorList>
            <person name="Goeker M."/>
        </authorList>
    </citation>
    <scope>NUCLEOTIDE SEQUENCE [LARGE SCALE GENOMIC DNA]</scope>
    <source>
        <strain evidence="2 3">DSM 24661</strain>
    </source>
</reference>
<keyword evidence="1" id="KW-1133">Transmembrane helix</keyword>
<dbReference type="InterPro" id="IPR007383">
    <property type="entry name" value="DUF445"/>
</dbReference>
<evidence type="ECO:0000256" key="1">
    <source>
        <dbReference type="SAM" id="Phobius"/>
    </source>
</evidence>
<keyword evidence="3" id="KW-1185">Reference proteome</keyword>
<dbReference type="AlphaFoldDB" id="A0A840UTS2"/>
<comment type="caution">
    <text evidence="2">The sequence shown here is derived from an EMBL/GenBank/DDBJ whole genome shotgun (WGS) entry which is preliminary data.</text>
</comment>